<evidence type="ECO:0000256" key="1">
    <source>
        <dbReference type="SAM" id="Phobius"/>
    </source>
</evidence>
<evidence type="ECO:0000313" key="2">
    <source>
        <dbReference type="EMBL" id="BDL43302.1"/>
    </source>
</evidence>
<dbReference type="Proteomes" id="UP001062263">
    <property type="component" value="Chromosome"/>
</dbReference>
<evidence type="ECO:0008006" key="4">
    <source>
        <dbReference type="Google" id="ProtNLM"/>
    </source>
</evidence>
<feature type="transmembrane region" description="Helical" evidence="1">
    <location>
        <begin position="31"/>
        <end position="51"/>
    </location>
</feature>
<organism evidence="2 3">
    <name type="scientific">Akkermansia biwaensis</name>
    <dbReference type="NCBI Taxonomy" id="2946555"/>
    <lineage>
        <taxon>Bacteria</taxon>
        <taxon>Pseudomonadati</taxon>
        <taxon>Verrucomicrobiota</taxon>
        <taxon>Verrucomicrobiia</taxon>
        <taxon>Verrucomicrobiales</taxon>
        <taxon>Akkermansiaceae</taxon>
        <taxon>Akkermansia</taxon>
    </lineage>
</organism>
<keyword evidence="1" id="KW-0812">Transmembrane</keyword>
<dbReference type="EMBL" id="AP025943">
    <property type="protein sequence ID" value="BDL43302.1"/>
    <property type="molecule type" value="Genomic_DNA"/>
</dbReference>
<keyword evidence="3" id="KW-1185">Reference proteome</keyword>
<sequence>MDNTHPSMPCCEAVLHRNTDGMQVKNTFSKCCAILAVPIFLLGTAVFSFVWNIPFDKLSALRSAESSPEILFRDGPSPSPCPVDSSLLPCILPVLNHYVGSINNCGHVDFTSYAPAEAEIRLDHLVIGMNAGKVIFNFRTKYGFYLQTSRKLTARDRAIYEWLKNLPRAGNTPRAATFR</sequence>
<protein>
    <recommendedName>
        <fullName evidence="4">Transmembrane protein</fullName>
    </recommendedName>
</protein>
<reference evidence="2" key="1">
    <citation type="submission" date="2022-06" db="EMBL/GenBank/DDBJ databases">
        <title>Akkermansia biwalacus sp. nov., an anaerobic mucin-degrading bacterium isolated from human intestine.</title>
        <authorList>
            <person name="Kobayashi Y."/>
            <person name="Inoue S."/>
            <person name="Kawahara T."/>
            <person name="Kohda N."/>
        </authorList>
    </citation>
    <scope>NUCLEOTIDE SEQUENCE</scope>
    <source>
        <strain evidence="2">WON2089</strain>
    </source>
</reference>
<accession>A0ABM7ZEW2</accession>
<name>A0ABM7ZEW2_9BACT</name>
<keyword evidence="1" id="KW-0472">Membrane</keyword>
<gene>
    <name evidence="2" type="ORF">Abiwalacus_08760</name>
</gene>
<evidence type="ECO:0000313" key="3">
    <source>
        <dbReference type="Proteomes" id="UP001062263"/>
    </source>
</evidence>
<proteinExistence type="predicted"/>
<dbReference type="RefSeq" id="WP_215435441.1">
    <property type="nucleotide sequence ID" value="NZ_AP025943.1"/>
</dbReference>
<keyword evidence="1" id="KW-1133">Transmembrane helix</keyword>